<reference evidence="3 4" key="1">
    <citation type="submission" date="2016-07" db="EMBL/GenBank/DDBJ databases">
        <title>Pervasive Adenine N6-methylation of Active Genes in Fungi.</title>
        <authorList>
            <consortium name="DOE Joint Genome Institute"/>
            <person name="Mondo S.J."/>
            <person name="Dannebaum R.O."/>
            <person name="Kuo R.C."/>
            <person name="Labutti K."/>
            <person name="Haridas S."/>
            <person name="Kuo A."/>
            <person name="Salamov A."/>
            <person name="Ahrendt S.R."/>
            <person name="Lipzen A."/>
            <person name="Sullivan W."/>
            <person name="Andreopoulos W.B."/>
            <person name="Clum A."/>
            <person name="Lindquist E."/>
            <person name="Daum C."/>
            <person name="Ramamoorthy G.K."/>
            <person name="Gryganskyi A."/>
            <person name="Culley D."/>
            <person name="Magnuson J.K."/>
            <person name="James T.Y."/>
            <person name="O'Malley M.A."/>
            <person name="Stajich J.E."/>
            <person name="Spatafora J.W."/>
            <person name="Visel A."/>
            <person name="Grigoriev I.V."/>
        </authorList>
    </citation>
    <scope>NUCLEOTIDE SEQUENCE [LARGE SCALE GENOMIC DNA]</scope>
    <source>
        <strain evidence="3 4">NRRL 1336</strain>
    </source>
</reference>
<sequence>MLSLFKKIANYFTPLDEEAEVERAVASAPPVITDDEIQETPTKSDKDVNETPTTIDYSINGVPVVRCDDYGDEFRQTYMNKSSHSTTKKARHFRQHNPGEGKFRLDLDSTANIRRGNLVATTTIKKGKKKPETAAYDERQNPFIWAGPIIKTATVSKPNDGKSTFMNYDTSMLNKNQLPLSHVETENTSIAPKKDSNDRSADVEKKKSGKKKPTSKKRNDNASAKSTRQPEQSSDTTKARLGKRTHQDSTTEPPAKQKRLQSKPTQITFNFRTTRGRAKKLGDHQCLVCGETFFDLDSRDEHAETEHPGTHTWKH</sequence>
<dbReference type="PROSITE" id="PS00028">
    <property type="entry name" value="ZINC_FINGER_C2H2_1"/>
    <property type="match status" value="1"/>
</dbReference>
<feature type="compositionally biased region" description="Basic residues" evidence="1">
    <location>
        <begin position="86"/>
        <end position="95"/>
    </location>
</feature>
<keyword evidence="4" id="KW-1185">Reference proteome</keyword>
<proteinExistence type="predicted"/>
<dbReference type="Proteomes" id="UP000193560">
    <property type="component" value="Unassembled WGS sequence"/>
</dbReference>
<evidence type="ECO:0000259" key="2">
    <source>
        <dbReference type="PROSITE" id="PS00028"/>
    </source>
</evidence>
<organism evidence="3 4">
    <name type="scientific">Absidia repens</name>
    <dbReference type="NCBI Taxonomy" id="90262"/>
    <lineage>
        <taxon>Eukaryota</taxon>
        <taxon>Fungi</taxon>
        <taxon>Fungi incertae sedis</taxon>
        <taxon>Mucoromycota</taxon>
        <taxon>Mucoromycotina</taxon>
        <taxon>Mucoromycetes</taxon>
        <taxon>Mucorales</taxon>
        <taxon>Cunninghamellaceae</taxon>
        <taxon>Absidia</taxon>
    </lineage>
</organism>
<feature type="compositionally biased region" description="Polar residues" evidence="1">
    <location>
        <begin position="262"/>
        <end position="273"/>
    </location>
</feature>
<accession>A0A1X2IRH7</accession>
<evidence type="ECO:0000313" key="3">
    <source>
        <dbReference type="EMBL" id="ORZ21148.1"/>
    </source>
</evidence>
<dbReference type="AlphaFoldDB" id="A0A1X2IRH7"/>
<feature type="region of interest" description="Disordered" evidence="1">
    <location>
        <begin position="80"/>
        <end position="102"/>
    </location>
</feature>
<dbReference type="InterPro" id="IPR013087">
    <property type="entry name" value="Znf_C2H2_type"/>
</dbReference>
<feature type="compositionally biased region" description="Basic and acidic residues" evidence="1">
    <location>
        <begin position="192"/>
        <end position="206"/>
    </location>
</feature>
<evidence type="ECO:0000313" key="4">
    <source>
        <dbReference type="Proteomes" id="UP000193560"/>
    </source>
</evidence>
<feature type="compositionally biased region" description="Basic residues" evidence="1">
    <location>
        <begin position="207"/>
        <end position="216"/>
    </location>
</feature>
<name>A0A1X2IRH7_9FUNG</name>
<feature type="compositionally biased region" description="Polar residues" evidence="1">
    <location>
        <begin position="221"/>
        <end position="236"/>
    </location>
</feature>
<feature type="region of interest" description="Disordered" evidence="1">
    <location>
        <begin position="186"/>
        <end position="273"/>
    </location>
</feature>
<protein>
    <recommendedName>
        <fullName evidence="2">C2H2-type domain-containing protein</fullName>
    </recommendedName>
</protein>
<dbReference type="OrthoDB" id="10653384at2759"/>
<gene>
    <name evidence="3" type="ORF">BCR42DRAFT_188100</name>
</gene>
<comment type="caution">
    <text evidence="3">The sequence shown here is derived from an EMBL/GenBank/DDBJ whole genome shotgun (WGS) entry which is preliminary data.</text>
</comment>
<dbReference type="EMBL" id="MCGE01000005">
    <property type="protein sequence ID" value="ORZ21148.1"/>
    <property type="molecule type" value="Genomic_DNA"/>
</dbReference>
<evidence type="ECO:0000256" key="1">
    <source>
        <dbReference type="SAM" id="MobiDB-lite"/>
    </source>
</evidence>
<feature type="domain" description="C2H2-type" evidence="2">
    <location>
        <begin position="286"/>
        <end position="307"/>
    </location>
</feature>